<comment type="caution">
    <text evidence="9">The sequence shown here is derived from an EMBL/GenBank/DDBJ whole genome shotgun (WGS) entry which is preliminary data.</text>
</comment>
<organism evidence="9 10">
    <name type="scientific">Smittium mucronatum</name>
    <dbReference type="NCBI Taxonomy" id="133383"/>
    <lineage>
        <taxon>Eukaryota</taxon>
        <taxon>Fungi</taxon>
        <taxon>Fungi incertae sedis</taxon>
        <taxon>Zoopagomycota</taxon>
        <taxon>Kickxellomycotina</taxon>
        <taxon>Harpellomycetes</taxon>
        <taxon>Harpellales</taxon>
        <taxon>Legeriomycetaceae</taxon>
        <taxon>Smittium</taxon>
    </lineage>
</organism>
<dbReference type="InterPro" id="IPR036286">
    <property type="entry name" value="LexA/Signal_pep-like_sf"/>
</dbReference>
<dbReference type="PANTHER" id="PTHR12383:SF16">
    <property type="entry name" value="MITOCHONDRIAL INNER MEMBRANE PROTEASE SUBUNIT 1"/>
    <property type="match status" value="1"/>
</dbReference>
<evidence type="ECO:0000256" key="1">
    <source>
        <dbReference type="ARBA" id="ARBA00004273"/>
    </source>
</evidence>
<feature type="domain" description="Peptidase S26" evidence="8">
    <location>
        <begin position="105"/>
        <end position="145"/>
    </location>
</feature>
<dbReference type="EMBL" id="LSSL01004098">
    <property type="protein sequence ID" value="OLY79783.1"/>
    <property type="molecule type" value="Genomic_DNA"/>
</dbReference>
<dbReference type="PANTHER" id="PTHR12383">
    <property type="entry name" value="PROTEASE FAMILY S26 MITOCHONDRIAL INNER MEMBRANE PROTEASE-RELATED"/>
    <property type="match status" value="1"/>
</dbReference>
<proteinExistence type="inferred from homology"/>
<keyword evidence="5" id="KW-0472">Membrane</keyword>
<dbReference type="InterPro" id="IPR019533">
    <property type="entry name" value="Peptidase_S26"/>
</dbReference>
<keyword evidence="2" id="KW-0999">Mitochondrion inner membrane</keyword>
<evidence type="ECO:0000256" key="7">
    <source>
        <dbReference type="PIRSR" id="PIRSR600223-1"/>
    </source>
</evidence>
<dbReference type="Proteomes" id="UP000187455">
    <property type="component" value="Unassembled WGS sequence"/>
</dbReference>
<dbReference type="CDD" id="cd06530">
    <property type="entry name" value="S26_SPase_I"/>
    <property type="match status" value="1"/>
</dbReference>
<dbReference type="OrthoDB" id="308440at2759"/>
<comment type="subcellular location">
    <subcellularLocation>
        <location evidence="1">Mitochondrion inner membrane</location>
    </subcellularLocation>
</comment>
<dbReference type="STRING" id="133383.A0A1R0GSB0"/>
<evidence type="ECO:0000313" key="10">
    <source>
        <dbReference type="Proteomes" id="UP000187455"/>
    </source>
</evidence>
<evidence type="ECO:0000256" key="6">
    <source>
        <dbReference type="ARBA" id="ARBA00038445"/>
    </source>
</evidence>
<dbReference type="PRINTS" id="PR00727">
    <property type="entry name" value="LEADERPTASE"/>
</dbReference>
<dbReference type="GO" id="GO:0006465">
    <property type="term" value="P:signal peptide processing"/>
    <property type="evidence" value="ECO:0007669"/>
    <property type="project" value="InterPro"/>
</dbReference>
<feature type="active site" evidence="7">
    <location>
        <position position="83"/>
    </location>
</feature>
<feature type="domain" description="Peptidase S26" evidence="8">
    <location>
        <begin position="29"/>
        <end position="95"/>
    </location>
</feature>
<keyword evidence="9" id="KW-0645">Protease</keyword>
<dbReference type="InterPro" id="IPR000223">
    <property type="entry name" value="Pept_S26A_signal_pept_1"/>
</dbReference>
<keyword evidence="10" id="KW-1185">Reference proteome</keyword>
<comment type="similarity">
    <text evidence="6">Belongs to the peptidase S26 family. IMP1 subfamily.</text>
</comment>
<evidence type="ECO:0000256" key="2">
    <source>
        <dbReference type="ARBA" id="ARBA00022792"/>
    </source>
</evidence>
<protein>
    <submittedName>
        <fullName evidence="9">Mitochondrial inner membrane protease subunit 1</fullName>
    </submittedName>
</protein>
<dbReference type="SUPFAM" id="SSF51306">
    <property type="entry name" value="LexA/Signal peptidase"/>
    <property type="match status" value="1"/>
</dbReference>
<keyword evidence="4" id="KW-0496">Mitochondrion</keyword>
<dbReference type="AlphaFoldDB" id="A0A1R0GSB0"/>
<feature type="active site" evidence="7">
    <location>
        <position position="39"/>
    </location>
</feature>
<reference evidence="9 10" key="1">
    <citation type="journal article" date="2016" name="Mol. Biol. Evol.">
        <title>Genome-Wide Survey of Gut Fungi (Harpellales) Reveals the First Horizontally Transferred Ubiquitin Gene from a Mosquito Host.</title>
        <authorList>
            <person name="Wang Y."/>
            <person name="White M.M."/>
            <person name="Kvist S."/>
            <person name="Moncalvo J.M."/>
        </authorList>
    </citation>
    <scope>NUCLEOTIDE SEQUENCE [LARGE SCALE GENOMIC DNA]</scope>
    <source>
        <strain evidence="9 10">ALG-7-W6</strain>
    </source>
</reference>
<dbReference type="Pfam" id="PF10502">
    <property type="entry name" value="Peptidase_S26"/>
    <property type="match status" value="2"/>
</dbReference>
<evidence type="ECO:0000256" key="5">
    <source>
        <dbReference type="ARBA" id="ARBA00023136"/>
    </source>
</evidence>
<dbReference type="GO" id="GO:0042720">
    <property type="term" value="C:mitochondrial inner membrane peptidase complex"/>
    <property type="evidence" value="ECO:0007669"/>
    <property type="project" value="TreeGrafter"/>
</dbReference>
<name>A0A1R0GSB0_9FUNG</name>
<sequence length="161" mass="17702">MKNKAVKIAKNLVLGAQVLCFAHLVNEWFGCFNFCHGNSMLPTFNSSGDFVYVDRKAISTNQLEIGNVVASISPLDPQALVMKRIIALEGDIICVDPLVPNPRYVKIPKGHVWLQGDNLANSLDSRVYGPVSRAMLKGKVLFKVWPDFSIVSSNTSPLLNS</sequence>
<accession>A0A1R0GSB0</accession>
<dbReference type="InterPro" id="IPR052064">
    <property type="entry name" value="Mito_IMP1_subunit"/>
</dbReference>
<dbReference type="Gene3D" id="2.10.109.10">
    <property type="entry name" value="Umud Fragment, subunit A"/>
    <property type="match status" value="1"/>
</dbReference>
<dbReference type="GO" id="GO:0006627">
    <property type="term" value="P:protein processing involved in protein targeting to mitochondrion"/>
    <property type="evidence" value="ECO:0007669"/>
    <property type="project" value="TreeGrafter"/>
</dbReference>
<keyword evidence="3" id="KW-0378">Hydrolase</keyword>
<evidence type="ECO:0000313" key="9">
    <source>
        <dbReference type="EMBL" id="OLY79783.1"/>
    </source>
</evidence>
<evidence type="ECO:0000259" key="8">
    <source>
        <dbReference type="Pfam" id="PF10502"/>
    </source>
</evidence>
<gene>
    <name evidence="9" type="ORF">AYI68_g6135</name>
</gene>
<evidence type="ECO:0000256" key="3">
    <source>
        <dbReference type="ARBA" id="ARBA00022801"/>
    </source>
</evidence>
<evidence type="ECO:0000256" key="4">
    <source>
        <dbReference type="ARBA" id="ARBA00023128"/>
    </source>
</evidence>
<dbReference type="GO" id="GO:0004252">
    <property type="term" value="F:serine-type endopeptidase activity"/>
    <property type="evidence" value="ECO:0007669"/>
    <property type="project" value="InterPro"/>
</dbReference>